<evidence type="ECO:0000256" key="1">
    <source>
        <dbReference type="ARBA" id="ARBA00004651"/>
    </source>
</evidence>
<keyword evidence="10" id="KW-0067">ATP-binding</keyword>
<organism evidence="10">
    <name type="scientific">Candidatus Atribacter allofermentans</name>
    <dbReference type="NCBI Taxonomy" id="1852833"/>
    <lineage>
        <taxon>Bacteria</taxon>
        <taxon>Pseudomonadati</taxon>
        <taxon>Atribacterota</taxon>
        <taxon>Atribacteria</taxon>
        <taxon>Atribacterales</taxon>
        <taxon>Atribacteraceae</taxon>
        <taxon>Atribacter</taxon>
    </lineage>
</organism>
<keyword evidence="10" id="KW-0378">Hydrolase</keyword>
<evidence type="ECO:0000259" key="8">
    <source>
        <dbReference type="Pfam" id="PF02687"/>
    </source>
</evidence>
<dbReference type="GO" id="GO:0022857">
    <property type="term" value="F:transmembrane transporter activity"/>
    <property type="evidence" value="ECO:0007669"/>
    <property type="project" value="TreeGrafter"/>
</dbReference>
<dbReference type="InterPro" id="IPR003838">
    <property type="entry name" value="ABC3_permease_C"/>
</dbReference>
<dbReference type="EMBL" id="MWBQ01000223">
    <property type="protein sequence ID" value="OQA54206.1"/>
    <property type="molecule type" value="Genomic_DNA"/>
</dbReference>
<reference evidence="10" key="1">
    <citation type="submission" date="2017-02" db="EMBL/GenBank/DDBJ databases">
        <title>Delving into the versatile metabolic prowess of the omnipresent phylum Bacteroidetes.</title>
        <authorList>
            <person name="Nobu M.K."/>
            <person name="Mei R."/>
            <person name="Narihiro T."/>
            <person name="Kuroda K."/>
            <person name="Liu W.-T."/>
        </authorList>
    </citation>
    <scope>NUCLEOTIDE SEQUENCE</scope>
    <source>
        <strain evidence="10">ADurb.Bin276</strain>
    </source>
</reference>
<keyword evidence="2" id="KW-1003">Cell membrane</keyword>
<comment type="caution">
    <text evidence="10">The sequence shown here is derived from an EMBL/GenBank/DDBJ whole genome shotgun (WGS) entry which is preliminary data.</text>
</comment>
<keyword evidence="10" id="KW-0547">Nucleotide-binding</keyword>
<protein>
    <submittedName>
        <fullName evidence="10">Macrolide export ATP-binding/permease protein MacB</fullName>
        <ecNumber evidence="10">3.6.3.-</ecNumber>
    </submittedName>
</protein>
<dbReference type="GO" id="GO:0005886">
    <property type="term" value="C:plasma membrane"/>
    <property type="evidence" value="ECO:0007669"/>
    <property type="project" value="UniProtKB-SubCell"/>
</dbReference>
<dbReference type="EC" id="3.6.3.-" evidence="10"/>
<evidence type="ECO:0000256" key="6">
    <source>
        <dbReference type="ARBA" id="ARBA00038076"/>
    </source>
</evidence>
<dbReference type="GO" id="GO:0005524">
    <property type="term" value="F:ATP binding"/>
    <property type="evidence" value="ECO:0007669"/>
    <property type="project" value="UniProtKB-KW"/>
</dbReference>
<dbReference type="InterPro" id="IPR050250">
    <property type="entry name" value="Macrolide_Exporter_MacB"/>
</dbReference>
<evidence type="ECO:0000313" key="10">
    <source>
        <dbReference type="EMBL" id="OQA54206.1"/>
    </source>
</evidence>
<evidence type="ECO:0000259" key="9">
    <source>
        <dbReference type="Pfam" id="PF12704"/>
    </source>
</evidence>
<keyword evidence="4 7" id="KW-1133">Transmembrane helix</keyword>
<dbReference type="GO" id="GO:0016787">
    <property type="term" value="F:hydrolase activity"/>
    <property type="evidence" value="ECO:0007669"/>
    <property type="project" value="UniProtKB-KW"/>
</dbReference>
<evidence type="ECO:0000256" key="4">
    <source>
        <dbReference type="ARBA" id="ARBA00022989"/>
    </source>
</evidence>
<feature type="domain" description="MacB-like periplasmic core" evidence="9">
    <location>
        <begin position="21"/>
        <end position="247"/>
    </location>
</feature>
<gene>
    <name evidence="10" type="primary">macB_5</name>
    <name evidence="10" type="ORF">BWY41_02215</name>
</gene>
<sequence length="405" mass="44211">MNIFEKLQSAISNVLSNKLRSFLTMLGIIIGVAAVITMVSVGQGMKTNITSQIQSLGSNRLTVRPGFQRVPPGMGIMQRGGMNIFTYDHYLGLRNSPVRGIKNIGAQASTNKVVTFGKESTRTSIIGTTPNYPDLENFKPAKGRFFNQYDLDHMTRVVVLGQTVAEDLFGNDDSSNIGKKVKIGNVSFTVIGIMEKKTSMGMDRGDQVFIPITTAQKRITGSKYLQTITVETYTIEDMDSVSDYLEAYFLRKFNNDPDKFDIMNSQDILDTVTNVTGSITLFLVIISGISLLVGGIGIMNIMLVSVTERTREIGLRKAIGAKTTDILSQFMIEASVLSLTGGLIGIILGILSSFIVSKVSSWSTTISWASIIYALGISVAVGLFFGIYPARRASQLNPITALRFE</sequence>
<evidence type="ECO:0000256" key="5">
    <source>
        <dbReference type="ARBA" id="ARBA00023136"/>
    </source>
</evidence>
<comment type="subcellular location">
    <subcellularLocation>
        <location evidence="1">Cell membrane</location>
        <topology evidence="1">Multi-pass membrane protein</topology>
    </subcellularLocation>
</comment>
<evidence type="ECO:0000256" key="7">
    <source>
        <dbReference type="SAM" id="Phobius"/>
    </source>
</evidence>
<proteinExistence type="inferred from homology"/>
<keyword evidence="5 7" id="KW-0472">Membrane</keyword>
<feature type="domain" description="ABC3 transporter permease C-terminal" evidence="8">
    <location>
        <begin position="285"/>
        <end position="398"/>
    </location>
</feature>
<accession>A0A1V5SI48</accession>
<keyword evidence="3 7" id="KW-0812">Transmembrane</keyword>
<dbReference type="PANTHER" id="PTHR30572:SF4">
    <property type="entry name" value="ABC TRANSPORTER PERMEASE YTRF"/>
    <property type="match status" value="1"/>
</dbReference>
<feature type="transmembrane region" description="Helical" evidence="7">
    <location>
        <begin position="336"/>
        <end position="356"/>
    </location>
</feature>
<dbReference type="Proteomes" id="UP000485569">
    <property type="component" value="Unassembled WGS sequence"/>
</dbReference>
<comment type="similarity">
    <text evidence="6">Belongs to the ABC-4 integral membrane protein family.</text>
</comment>
<name>A0A1V5SI48_9BACT</name>
<feature type="transmembrane region" description="Helical" evidence="7">
    <location>
        <begin position="368"/>
        <end position="388"/>
    </location>
</feature>
<dbReference type="PANTHER" id="PTHR30572">
    <property type="entry name" value="MEMBRANE COMPONENT OF TRANSPORTER-RELATED"/>
    <property type="match status" value="1"/>
</dbReference>
<dbReference type="Pfam" id="PF12704">
    <property type="entry name" value="MacB_PCD"/>
    <property type="match status" value="1"/>
</dbReference>
<evidence type="ECO:0000256" key="2">
    <source>
        <dbReference type="ARBA" id="ARBA00022475"/>
    </source>
</evidence>
<feature type="transmembrane region" description="Helical" evidence="7">
    <location>
        <begin position="21"/>
        <end position="42"/>
    </location>
</feature>
<dbReference type="InterPro" id="IPR025857">
    <property type="entry name" value="MacB_PCD"/>
</dbReference>
<dbReference type="AlphaFoldDB" id="A0A1V5SI48"/>
<feature type="transmembrane region" description="Helical" evidence="7">
    <location>
        <begin position="281"/>
        <end position="306"/>
    </location>
</feature>
<dbReference type="Pfam" id="PF02687">
    <property type="entry name" value="FtsX"/>
    <property type="match status" value="1"/>
</dbReference>
<evidence type="ECO:0000256" key="3">
    <source>
        <dbReference type="ARBA" id="ARBA00022692"/>
    </source>
</evidence>